<dbReference type="Pfam" id="PF07690">
    <property type="entry name" value="MFS_1"/>
    <property type="match status" value="1"/>
</dbReference>
<feature type="transmembrane region" description="Helical" evidence="11">
    <location>
        <begin position="376"/>
        <end position="396"/>
    </location>
</feature>
<keyword evidence="6" id="KW-0067">ATP-binding</keyword>
<evidence type="ECO:0000256" key="1">
    <source>
        <dbReference type="ARBA" id="ARBA00004141"/>
    </source>
</evidence>
<sequence>MDRKDSLSSHSAEFEKAGTHAAFSQEESATLEKRAWRKLDWYILPVVTMFYLLSWLDRTNLGNARVAGIQQDLKMNNKEIVGPNLLLPALIVSWGIVTTFQGFVSTYGGLLACRFFIGLLEGGVLPGLVLYLSMFYPRRKLQSRISAFFSSASLSGAFSGLLATAIMKMHGMGGRSAWAWIFILEGLFTVVFGFMSVFVLPKSPQHTRFLSPREKEYVVSELRQAGAISTDDKNDGFSWAEVRRTFSRPQFWFLGFVYFFNGTMLYSLAYFTPSIVQALGYTPIRTQLMTVGPYGAAFVLTNVASVIADRYQCRGFVAIFSSLCCLAGFAIYKTSTDKATLYGSLFLTIGGINCSSPALAAWVANNFAPHVRRATAIAALSMITNSGGILSTWLMASWSKPPRYTSATIVFLVFAAMMGIFTALNLAYLYYANKAKALRPALGAWKDVQGIGVWSFNRLKVSIFLALSLDTSLAIFLALDVRRGTPEPTIPIRALVHVIFPSLRVLCLLPLLGALLSPRVVYNSVQSYDDIEEPQATDSTFLLPPGAIPPSSAGLSAIPPPGESSKYGTFRSTRSNLQASAPVTRAATPAPSTGPDMKSDKKPEISFEPSWSEILRRIRRLVPYLWPKNIHYLQFLAFVCIIILLVGRAVNIAMPITLGALVKILEGGSQGSPWPFLFGYVGLRFLQGSGGLSAVRDALWVPVMQYSDREMSQLSFDHLLNLSFAWHTRRKTGEILRVLDRGAAINHTFELILFSIIPTFVDIFIALIFFSVVFKHLLFNNSSDGVLVAASVILTQWRTRLRRQMNERDIVTRGIHTDCLLNYETVKYFGGEEHEGERYAEAIREYQALEYKVIISLNILNLVQNFIITSGLLIGSLMVAYEITSSEKPEAHKFIVFITYLAQLYGPLNQLGYIYRSVNQSLVDTEKLLALLNEPTEVNDKENAPDLVVNAGEITFEDVNFSYDGRTSALNGVSFKVPKGSSVALVGESGAGKSTILRLLYRFYDLGEGQGRILIDGQDIRDVTQKSLRQAIGVVPQDSVLFNSSIGYNIGYGKLGSTLEEIEAAAKSAQMHDRIMSFPDGYDTKVGERGVRLSGGEKQRVAIARTLLKNPPILLLDEATSALDTSTEKDIQKALQNLVKGRSSLSIAHRLSTIASADLILVLRDGQIVEQGSFKELLAIEDGVFASMWADQVSSNDDVALSLNGSSIKKEPSGYNVDTADHISLAPTQPDFDSNRPSDFGAAELPNKEDEGATTDLNATSIEDHHSDVGSPSQAQDVATPAQPETLVAPTPVAPSAPIAFPTSSEDQRESGQREVPTVSSPPSVHAPAVTFGPSVNSPPSRTGTPDPESEPKRKRISSQNFQRLARRISLTARRQSSSSSIIPGFKRDQSPRVSTDDANVRAEGSIPRISTDSPAGSLKGDDKGKLKKKDKNRKGST</sequence>
<dbReference type="InterPro" id="IPR017871">
    <property type="entry name" value="ABC_transporter-like_CS"/>
</dbReference>
<feature type="transmembrane region" description="Helical" evidence="11">
    <location>
        <begin position="344"/>
        <end position="364"/>
    </location>
</feature>
<dbReference type="OrthoDB" id="6500128at2759"/>
<comment type="caution">
    <text evidence="15">The sequence shown here is derived from an EMBL/GenBank/DDBJ whole genome shotgun (WGS) entry which is preliminary data.</text>
</comment>
<gene>
    <name evidence="15" type="ORF">NLJ89_g56</name>
</gene>
<feature type="transmembrane region" description="Helical" evidence="11">
    <location>
        <begin position="461"/>
        <end position="479"/>
    </location>
</feature>
<dbReference type="SUPFAM" id="SSF52540">
    <property type="entry name" value="P-loop containing nucleoside triphosphate hydrolases"/>
    <property type="match status" value="1"/>
</dbReference>
<dbReference type="Proteomes" id="UP001148786">
    <property type="component" value="Unassembled WGS sequence"/>
</dbReference>
<dbReference type="GO" id="GO:0000041">
    <property type="term" value="P:transition metal ion transport"/>
    <property type="evidence" value="ECO:0007669"/>
    <property type="project" value="UniProtKB-ARBA"/>
</dbReference>
<feature type="transmembrane region" description="Helical" evidence="11">
    <location>
        <begin position="145"/>
        <end position="166"/>
    </location>
</feature>
<feature type="transmembrane region" description="Helical" evidence="11">
    <location>
        <begin position="408"/>
        <end position="431"/>
    </location>
</feature>
<keyword evidence="4" id="KW-0547">Nucleotide-binding</keyword>
<evidence type="ECO:0000256" key="6">
    <source>
        <dbReference type="ARBA" id="ARBA00022840"/>
    </source>
</evidence>
<comment type="similarity">
    <text evidence="9">Belongs to the ABC transporter superfamily. ABCB family. Heavy Metal importer (TC 3.A.1.210) subfamily.</text>
</comment>
<evidence type="ECO:0000313" key="15">
    <source>
        <dbReference type="EMBL" id="KAJ3518113.1"/>
    </source>
</evidence>
<dbReference type="PANTHER" id="PTHR24221:SF648">
    <property type="entry name" value="ABC-TYPE TRANSPORTER ATR1"/>
    <property type="match status" value="1"/>
</dbReference>
<evidence type="ECO:0000256" key="11">
    <source>
        <dbReference type="SAM" id="Phobius"/>
    </source>
</evidence>
<keyword evidence="2" id="KW-0813">Transport</keyword>
<evidence type="ECO:0000259" key="12">
    <source>
        <dbReference type="PROSITE" id="PS50850"/>
    </source>
</evidence>
<dbReference type="Pfam" id="PF00005">
    <property type="entry name" value="ABC_tran"/>
    <property type="match status" value="1"/>
</dbReference>
<feature type="domain" description="ABC transmembrane type-1" evidence="14">
    <location>
        <begin position="638"/>
        <end position="920"/>
    </location>
</feature>
<keyword evidence="8 11" id="KW-0472">Membrane</keyword>
<evidence type="ECO:0000256" key="9">
    <source>
        <dbReference type="ARBA" id="ARBA00024363"/>
    </source>
</evidence>
<dbReference type="InterPro" id="IPR027417">
    <property type="entry name" value="P-loop_NTPase"/>
</dbReference>
<feature type="transmembrane region" description="Helical" evidence="11">
    <location>
        <begin position="39"/>
        <end position="56"/>
    </location>
</feature>
<name>A0A9W8N2Q4_9AGAR</name>
<dbReference type="FunFam" id="3.40.50.300:FF:000186">
    <property type="entry name" value="ATP-binding cassette sub-family B member 7, mitochondrial"/>
    <property type="match status" value="1"/>
</dbReference>
<dbReference type="Gene3D" id="1.20.1560.10">
    <property type="entry name" value="ABC transporter type 1, transmembrane domain"/>
    <property type="match status" value="1"/>
</dbReference>
<dbReference type="PROSITE" id="PS50893">
    <property type="entry name" value="ABC_TRANSPORTER_2"/>
    <property type="match status" value="1"/>
</dbReference>
<dbReference type="SUPFAM" id="SSF103473">
    <property type="entry name" value="MFS general substrate transporter"/>
    <property type="match status" value="1"/>
</dbReference>
<feature type="compositionally biased region" description="Basic residues" evidence="10">
    <location>
        <begin position="1426"/>
        <end position="1438"/>
    </location>
</feature>
<feature type="domain" description="Major facilitator superfamily (MFS) profile" evidence="12">
    <location>
        <begin position="1"/>
        <end position="433"/>
    </location>
</feature>
<proteinExistence type="inferred from homology"/>
<dbReference type="GO" id="GO:0016020">
    <property type="term" value="C:membrane"/>
    <property type="evidence" value="ECO:0007669"/>
    <property type="project" value="UniProtKB-SubCell"/>
</dbReference>
<feature type="transmembrane region" description="Helical" evidence="11">
    <location>
        <begin position="115"/>
        <end position="133"/>
    </location>
</feature>
<dbReference type="InterPro" id="IPR003439">
    <property type="entry name" value="ABC_transporter-like_ATP-bd"/>
</dbReference>
<dbReference type="GO" id="GO:0140359">
    <property type="term" value="F:ABC-type transporter activity"/>
    <property type="evidence" value="ECO:0007669"/>
    <property type="project" value="InterPro"/>
</dbReference>
<feature type="transmembrane region" description="Helical" evidence="11">
    <location>
        <begin position="494"/>
        <end position="516"/>
    </location>
</feature>
<feature type="transmembrane region" description="Helical" evidence="11">
    <location>
        <begin position="315"/>
        <end position="332"/>
    </location>
</feature>
<dbReference type="PROSITE" id="PS50929">
    <property type="entry name" value="ABC_TM1F"/>
    <property type="match status" value="1"/>
</dbReference>
<dbReference type="InterPro" id="IPR036640">
    <property type="entry name" value="ABC1_TM_sf"/>
</dbReference>
<dbReference type="Pfam" id="PF00664">
    <property type="entry name" value="ABC_membrane"/>
    <property type="match status" value="1"/>
</dbReference>
<dbReference type="CDD" id="cd18583">
    <property type="entry name" value="ABC_6TM_HMT1"/>
    <property type="match status" value="1"/>
</dbReference>
<evidence type="ECO:0000256" key="8">
    <source>
        <dbReference type="ARBA" id="ARBA00023136"/>
    </source>
</evidence>
<evidence type="ECO:0000259" key="14">
    <source>
        <dbReference type="PROSITE" id="PS50929"/>
    </source>
</evidence>
<evidence type="ECO:0000256" key="3">
    <source>
        <dbReference type="ARBA" id="ARBA00022692"/>
    </source>
</evidence>
<dbReference type="CDD" id="cd03253">
    <property type="entry name" value="ABCC_ATM1_transporter"/>
    <property type="match status" value="1"/>
</dbReference>
<feature type="transmembrane region" description="Helical" evidence="11">
    <location>
        <begin position="85"/>
        <end position="103"/>
    </location>
</feature>
<feature type="compositionally biased region" description="Polar residues" evidence="10">
    <location>
        <begin position="1334"/>
        <end position="1344"/>
    </location>
</feature>
<keyword evidence="3 11" id="KW-0812">Transmembrane</keyword>
<dbReference type="GO" id="GO:0016887">
    <property type="term" value="F:ATP hydrolysis activity"/>
    <property type="evidence" value="ECO:0007669"/>
    <property type="project" value="InterPro"/>
</dbReference>
<keyword evidence="7 11" id="KW-1133">Transmembrane helix</keyword>
<evidence type="ECO:0000256" key="4">
    <source>
        <dbReference type="ARBA" id="ARBA00022741"/>
    </source>
</evidence>
<dbReference type="SUPFAM" id="SSF90123">
    <property type="entry name" value="ABC transporter transmembrane region"/>
    <property type="match status" value="1"/>
</dbReference>
<accession>A0A9W8N2Q4</accession>
<evidence type="ECO:0000256" key="2">
    <source>
        <dbReference type="ARBA" id="ARBA00022448"/>
    </source>
</evidence>
<dbReference type="InterPro" id="IPR011527">
    <property type="entry name" value="ABC1_TM_dom"/>
</dbReference>
<feature type="region of interest" description="Disordered" evidence="10">
    <location>
        <begin position="1288"/>
        <end position="1438"/>
    </location>
</feature>
<feature type="region of interest" description="Disordered" evidence="10">
    <location>
        <begin position="581"/>
        <end position="603"/>
    </location>
</feature>
<reference evidence="15" key="1">
    <citation type="submission" date="2022-07" db="EMBL/GenBank/DDBJ databases">
        <title>Genome Sequence of Agrocybe chaxingu.</title>
        <authorList>
            <person name="Buettner E."/>
        </authorList>
    </citation>
    <scope>NUCLEOTIDE SEQUENCE</scope>
    <source>
        <strain evidence="15">MP-N11</strain>
    </source>
</reference>
<feature type="transmembrane region" description="Helical" evidence="11">
    <location>
        <begin position="291"/>
        <end position="308"/>
    </location>
</feature>
<evidence type="ECO:0000256" key="5">
    <source>
        <dbReference type="ARBA" id="ARBA00022792"/>
    </source>
</evidence>
<dbReference type="GO" id="GO:0005524">
    <property type="term" value="F:ATP binding"/>
    <property type="evidence" value="ECO:0007669"/>
    <property type="project" value="UniProtKB-KW"/>
</dbReference>
<dbReference type="InterPro" id="IPR011701">
    <property type="entry name" value="MFS"/>
</dbReference>
<organism evidence="15 16">
    <name type="scientific">Agrocybe chaxingu</name>
    <dbReference type="NCBI Taxonomy" id="84603"/>
    <lineage>
        <taxon>Eukaryota</taxon>
        <taxon>Fungi</taxon>
        <taxon>Dikarya</taxon>
        <taxon>Basidiomycota</taxon>
        <taxon>Agaricomycotina</taxon>
        <taxon>Agaricomycetes</taxon>
        <taxon>Agaricomycetidae</taxon>
        <taxon>Agaricales</taxon>
        <taxon>Agaricineae</taxon>
        <taxon>Strophariaceae</taxon>
        <taxon>Agrocybe</taxon>
    </lineage>
</organism>
<evidence type="ECO:0000256" key="10">
    <source>
        <dbReference type="SAM" id="MobiDB-lite"/>
    </source>
</evidence>
<feature type="region of interest" description="Disordered" evidence="10">
    <location>
        <begin position="1210"/>
        <end position="1253"/>
    </location>
</feature>
<dbReference type="InterPro" id="IPR003593">
    <property type="entry name" value="AAA+_ATPase"/>
</dbReference>
<keyword evidence="5" id="KW-0999">Mitochondrion inner membrane</keyword>
<feature type="domain" description="ABC transporter" evidence="13">
    <location>
        <begin position="954"/>
        <end position="1190"/>
    </location>
</feature>
<dbReference type="InterPro" id="IPR036259">
    <property type="entry name" value="MFS_trans_sf"/>
</dbReference>
<feature type="transmembrane region" description="Helical" evidence="11">
    <location>
        <begin position="635"/>
        <end position="662"/>
    </location>
</feature>
<dbReference type="InterPro" id="IPR039421">
    <property type="entry name" value="Type_1_exporter"/>
</dbReference>
<protein>
    <submittedName>
        <fullName evidence="15">Uncharacterized protein</fullName>
    </submittedName>
</protein>
<dbReference type="Gene3D" id="1.20.1250.20">
    <property type="entry name" value="MFS general substrate transporter like domains"/>
    <property type="match status" value="1"/>
</dbReference>
<feature type="transmembrane region" description="Helical" evidence="11">
    <location>
        <begin position="178"/>
        <end position="200"/>
    </location>
</feature>
<feature type="transmembrane region" description="Helical" evidence="11">
    <location>
        <begin position="251"/>
        <end position="271"/>
    </location>
</feature>
<dbReference type="PROSITE" id="PS50850">
    <property type="entry name" value="MFS"/>
    <property type="match status" value="1"/>
</dbReference>
<evidence type="ECO:0000256" key="7">
    <source>
        <dbReference type="ARBA" id="ARBA00022989"/>
    </source>
</evidence>
<keyword evidence="16" id="KW-1185">Reference proteome</keyword>
<feature type="transmembrane region" description="Helical" evidence="11">
    <location>
        <begin position="674"/>
        <end position="695"/>
    </location>
</feature>
<dbReference type="PROSITE" id="PS00211">
    <property type="entry name" value="ABC_TRANSPORTER_1"/>
    <property type="match status" value="1"/>
</dbReference>
<dbReference type="Gene3D" id="3.40.50.300">
    <property type="entry name" value="P-loop containing nucleotide triphosphate hydrolases"/>
    <property type="match status" value="1"/>
</dbReference>
<keyword evidence="5" id="KW-0496">Mitochondrion</keyword>
<dbReference type="PANTHER" id="PTHR24221">
    <property type="entry name" value="ATP-BINDING CASSETTE SUB-FAMILY B"/>
    <property type="match status" value="1"/>
</dbReference>
<dbReference type="InterPro" id="IPR020846">
    <property type="entry name" value="MFS_dom"/>
</dbReference>
<comment type="subcellular location">
    <subcellularLocation>
        <location evidence="1">Membrane</location>
        <topology evidence="1">Multi-pass membrane protein</topology>
    </subcellularLocation>
</comment>
<feature type="transmembrane region" description="Helical" evidence="11">
    <location>
        <begin position="751"/>
        <end position="772"/>
    </location>
</feature>
<feature type="compositionally biased region" description="Basic and acidic residues" evidence="10">
    <location>
        <begin position="1386"/>
        <end position="1401"/>
    </location>
</feature>
<evidence type="ECO:0000313" key="16">
    <source>
        <dbReference type="Proteomes" id="UP001148786"/>
    </source>
</evidence>
<dbReference type="SMART" id="SM00382">
    <property type="entry name" value="AAA"/>
    <property type="match status" value="1"/>
</dbReference>
<evidence type="ECO:0000259" key="13">
    <source>
        <dbReference type="PROSITE" id="PS50893"/>
    </source>
</evidence>
<dbReference type="EMBL" id="JANKHO010000002">
    <property type="protein sequence ID" value="KAJ3518113.1"/>
    <property type="molecule type" value="Genomic_DNA"/>
</dbReference>